<dbReference type="GO" id="GO:0016020">
    <property type="term" value="C:membrane"/>
    <property type="evidence" value="ECO:0007669"/>
    <property type="project" value="InterPro"/>
</dbReference>
<dbReference type="InterPro" id="IPR007743">
    <property type="entry name" value="Immunity-related_GTPase-like"/>
</dbReference>
<dbReference type="InterPro" id="IPR030385">
    <property type="entry name" value="G_IRG_dom"/>
</dbReference>
<proteinExistence type="inferred from homology"/>
<evidence type="ECO:0000313" key="4">
    <source>
        <dbReference type="WBParaSite" id="PSU_v2.g16434.t1"/>
    </source>
</evidence>
<evidence type="ECO:0000256" key="1">
    <source>
        <dbReference type="ARBA" id="ARBA00005429"/>
    </source>
</evidence>
<reference evidence="4" key="1">
    <citation type="submission" date="2022-11" db="UniProtKB">
        <authorList>
            <consortium name="WormBaseParasite"/>
        </authorList>
    </citation>
    <scope>IDENTIFICATION</scope>
</reference>
<accession>A0A914YGG9</accession>
<dbReference type="Gene3D" id="3.40.50.300">
    <property type="entry name" value="P-loop containing nucleotide triphosphate hydrolases"/>
    <property type="match status" value="1"/>
</dbReference>
<comment type="similarity">
    <text evidence="1">Belongs to the TRAFAC class dynamin-like GTPase superfamily. IRG family.</text>
</comment>
<feature type="domain" description="IRG-type G" evidence="2">
    <location>
        <begin position="15"/>
        <end position="101"/>
    </location>
</feature>
<dbReference type="GO" id="GO:0005525">
    <property type="term" value="F:GTP binding"/>
    <property type="evidence" value="ECO:0007669"/>
    <property type="project" value="InterPro"/>
</dbReference>
<keyword evidence="3" id="KW-1185">Reference proteome</keyword>
<dbReference type="InterPro" id="IPR027417">
    <property type="entry name" value="P-loop_NTPase"/>
</dbReference>
<dbReference type="PROSITE" id="PS51716">
    <property type="entry name" value="G_IRG"/>
    <property type="match status" value="1"/>
</dbReference>
<sequence>MAKEAARLKHNIDTKYMNFGFAGHSKTGKSSLINSLRGLKNNAEFAAGVDTIEKTHKVQMYPFTEAEFKMIRLYDIPGCGTVTHKTDGYYMIFLLFCFFGF</sequence>
<dbReference type="WBParaSite" id="PSU_v2.g16434.t1">
    <property type="protein sequence ID" value="PSU_v2.g16434.t1"/>
    <property type="gene ID" value="PSU_v2.g16434"/>
</dbReference>
<dbReference type="Pfam" id="PF05049">
    <property type="entry name" value="IIGP"/>
    <property type="match status" value="1"/>
</dbReference>
<evidence type="ECO:0000313" key="3">
    <source>
        <dbReference type="Proteomes" id="UP000887577"/>
    </source>
</evidence>
<dbReference type="AlphaFoldDB" id="A0A914YGG9"/>
<dbReference type="Proteomes" id="UP000887577">
    <property type="component" value="Unplaced"/>
</dbReference>
<evidence type="ECO:0000259" key="2">
    <source>
        <dbReference type="PROSITE" id="PS51716"/>
    </source>
</evidence>
<dbReference type="PANTHER" id="PTHR14143:SF1">
    <property type="entry name" value="IRG-TYPE G DOMAIN-CONTAINING PROTEIN"/>
    <property type="match status" value="1"/>
</dbReference>
<organism evidence="3 4">
    <name type="scientific">Panagrolaimus superbus</name>
    <dbReference type="NCBI Taxonomy" id="310955"/>
    <lineage>
        <taxon>Eukaryota</taxon>
        <taxon>Metazoa</taxon>
        <taxon>Ecdysozoa</taxon>
        <taxon>Nematoda</taxon>
        <taxon>Chromadorea</taxon>
        <taxon>Rhabditida</taxon>
        <taxon>Tylenchina</taxon>
        <taxon>Panagrolaimomorpha</taxon>
        <taxon>Panagrolaimoidea</taxon>
        <taxon>Panagrolaimidae</taxon>
        <taxon>Panagrolaimus</taxon>
    </lineage>
</organism>
<protein>
    <submittedName>
        <fullName evidence="4">IRG-type G domain-containing protein</fullName>
    </submittedName>
</protein>
<name>A0A914YGG9_9BILA</name>
<dbReference type="PANTHER" id="PTHR14143">
    <property type="entry name" value="INTERFERON-INDUCIBLE GTPASE FAMILY MEMBER"/>
    <property type="match status" value="1"/>
</dbReference>
<dbReference type="SUPFAM" id="SSF52540">
    <property type="entry name" value="P-loop containing nucleoside triphosphate hydrolases"/>
    <property type="match status" value="1"/>
</dbReference>